<gene>
    <name evidence="1" type="ORF">B0T18DRAFT_296476</name>
</gene>
<feature type="non-terminal residue" evidence="1">
    <location>
        <position position="163"/>
    </location>
</feature>
<protein>
    <submittedName>
        <fullName evidence="1">Uncharacterized protein</fullName>
    </submittedName>
</protein>
<dbReference type="Proteomes" id="UP001172155">
    <property type="component" value="Unassembled WGS sequence"/>
</dbReference>
<keyword evidence="2" id="KW-1185">Reference proteome</keyword>
<reference evidence="1" key="1">
    <citation type="submission" date="2023-06" db="EMBL/GenBank/DDBJ databases">
        <title>Genome-scale phylogeny and comparative genomics of the fungal order Sordariales.</title>
        <authorList>
            <consortium name="Lawrence Berkeley National Laboratory"/>
            <person name="Hensen N."/>
            <person name="Bonometti L."/>
            <person name="Westerberg I."/>
            <person name="Brannstrom I.O."/>
            <person name="Guillou S."/>
            <person name="Cros-Aarteil S."/>
            <person name="Calhoun S."/>
            <person name="Haridas S."/>
            <person name="Kuo A."/>
            <person name="Mondo S."/>
            <person name="Pangilinan J."/>
            <person name="Riley R."/>
            <person name="LaButti K."/>
            <person name="Andreopoulos B."/>
            <person name="Lipzen A."/>
            <person name="Chen C."/>
            <person name="Yanf M."/>
            <person name="Daum C."/>
            <person name="Ng V."/>
            <person name="Clum A."/>
            <person name="Steindorff A."/>
            <person name="Ohm R."/>
            <person name="Martin F."/>
            <person name="Silar P."/>
            <person name="Natvig D."/>
            <person name="Lalanne C."/>
            <person name="Gautier V."/>
            <person name="Ament-velasquez S.L."/>
            <person name="Kruys A."/>
            <person name="Hutchinson M.I."/>
            <person name="Powell A.J."/>
            <person name="Barry K."/>
            <person name="Miller A.N."/>
            <person name="Grigoriev I.V."/>
            <person name="Debuchy R."/>
            <person name="Gladieux P."/>
            <person name="Thoren M.H."/>
            <person name="Johannesson H."/>
        </authorList>
    </citation>
    <scope>NUCLEOTIDE SEQUENCE</scope>
    <source>
        <strain evidence="1">SMH3187-1</strain>
    </source>
</reference>
<dbReference type="EMBL" id="JAUKUD010000006">
    <property type="protein sequence ID" value="KAK0741262.1"/>
    <property type="molecule type" value="Genomic_DNA"/>
</dbReference>
<proteinExistence type="predicted"/>
<accession>A0AA40EKY2</accession>
<comment type="caution">
    <text evidence="1">The sequence shown here is derived from an EMBL/GenBank/DDBJ whole genome shotgun (WGS) entry which is preliminary data.</text>
</comment>
<feature type="non-terminal residue" evidence="1">
    <location>
        <position position="1"/>
    </location>
</feature>
<evidence type="ECO:0000313" key="1">
    <source>
        <dbReference type="EMBL" id="KAK0741262.1"/>
    </source>
</evidence>
<name>A0AA40EKY2_9PEZI</name>
<dbReference type="AlphaFoldDB" id="A0AA40EKY2"/>
<organism evidence="1 2">
    <name type="scientific">Schizothecium vesticola</name>
    <dbReference type="NCBI Taxonomy" id="314040"/>
    <lineage>
        <taxon>Eukaryota</taxon>
        <taxon>Fungi</taxon>
        <taxon>Dikarya</taxon>
        <taxon>Ascomycota</taxon>
        <taxon>Pezizomycotina</taxon>
        <taxon>Sordariomycetes</taxon>
        <taxon>Sordariomycetidae</taxon>
        <taxon>Sordariales</taxon>
        <taxon>Schizotheciaceae</taxon>
        <taxon>Schizothecium</taxon>
    </lineage>
</organism>
<evidence type="ECO:0000313" key="2">
    <source>
        <dbReference type="Proteomes" id="UP001172155"/>
    </source>
</evidence>
<sequence length="163" mass="17246">YEDEVCHPVTHDSDDTVPPCLDIVLIETTCTPNGTSPLALKAHQQCMCTGSFFFEWPFCLQCLFLHGLRSERDVSHYRAVLDAASTALCDAATPTAEFKSIFLSAQHMAAEPTEGATISSDAAQGVTDVSLYFTATAPQGPGRITGAATAATATALFTAPEVT</sequence>